<evidence type="ECO:0000256" key="8">
    <source>
        <dbReference type="SAM" id="MobiDB-lite"/>
    </source>
</evidence>
<dbReference type="GO" id="GO:0005525">
    <property type="term" value="F:GTP binding"/>
    <property type="evidence" value="ECO:0007669"/>
    <property type="project" value="UniProtKB-KW"/>
</dbReference>
<evidence type="ECO:0000256" key="5">
    <source>
        <dbReference type="ARBA" id="ARBA00023224"/>
    </source>
</evidence>
<protein>
    <submittedName>
        <fullName evidence="9">G-alpha-domain-containing protein</fullName>
    </submittedName>
</protein>
<evidence type="ECO:0000256" key="6">
    <source>
        <dbReference type="PIRSR" id="PIRSR601019-1"/>
    </source>
</evidence>
<dbReference type="RefSeq" id="XP_025355390.1">
    <property type="nucleotide sequence ID" value="XM_025502255.1"/>
</dbReference>
<comment type="similarity">
    <text evidence="1">Belongs to the G-alpha family.</text>
</comment>
<dbReference type="InterPro" id="IPR027417">
    <property type="entry name" value="P-loop_NTPase"/>
</dbReference>
<keyword evidence="5" id="KW-0807">Transducer</keyword>
<dbReference type="GO" id="GO:0001664">
    <property type="term" value="F:G protein-coupled receptor binding"/>
    <property type="evidence" value="ECO:0007669"/>
    <property type="project" value="TreeGrafter"/>
</dbReference>
<keyword evidence="10" id="KW-1185">Reference proteome</keyword>
<organism evidence="9 10">
    <name type="scientific">Meira miltonrushii</name>
    <dbReference type="NCBI Taxonomy" id="1280837"/>
    <lineage>
        <taxon>Eukaryota</taxon>
        <taxon>Fungi</taxon>
        <taxon>Dikarya</taxon>
        <taxon>Basidiomycota</taxon>
        <taxon>Ustilaginomycotina</taxon>
        <taxon>Exobasidiomycetes</taxon>
        <taxon>Exobasidiales</taxon>
        <taxon>Brachybasidiaceae</taxon>
        <taxon>Meira</taxon>
    </lineage>
</organism>
<feature type="binding site" evidence="6">
    <location>
        <begin position="600"/>
        <end position="603"/>
    </location>
    <ligand>
        <name>GTP</name>
        <dbReference type="ChEBI" id="CHEBI:37565"/>
    </ligand>
</feature>
<feature type="binding site" evidence="6">
    <location>
        <begin position="480"/>
        <end position="481"/>
    </location>
    <ligand>
        <name>GTP</name>
        <dbReference type="ChEBI" id="CHEBI:37565"/>
    </ligand>
</feature>
<reference evidence="9 10" key="1">
    <citation type="journal article" date="2018" name="Mol. Biol. Evol.">
        <title>Broad Genomic Sampling Reveals a Smut Pathogenic Ancestry of the Fungal Clade Ustilaginomycotina.</title>
        <authorList>
            <person name="Kijpornyongpan T."/>
            <person name="Mondo S.J."/>
            <person name="Barry K."/>
            <person name="Sandor L."/>
            <person name="Lee J."/>
            <person name="Lipzen A."/>
            <person name="Pangilinan J."/>
            <person name="LaButti K."/>
            <person name="Hainaut M."/>
            <person name="Henrissat B."/>
            <person name="Grigoriev I.V."/>
            <person name="Spatafora J.W."/>
            <person name="Aime M.C."/>
        </authorList>
    </citation>
    <scope>NUCLEOTIDE SEQUENCE [LARGE SCALE GENOMIC DNA]</scope>
    <source>
        <strain evidence="9 10">MCA 3882</strain>
    </source>
</reference>
<name>A0A316VDC0_9BASI</name>
<feature type="binding site" evidence="6">
    <location>
        <position position="662"/>
    </location>
    <ligand>
        <name>GTP</name>
        <dbReference type="ChEBI" id="CHEBI:37565"/>
    </ligand>
</feature>
<dbReference type="PRINTS" id="PR00318">
    <property type="entry name" value="GPROTEINA"/>
</dbReference>
<dbReference type="PANTHER" id="PTHR10218">
    <property type="entry name" value="GTP-BINDING PROTEIN ALPHA SUBUNIT"/>
    <property type="match status" value="1"/>
</dbReference>
<dbReference type="GO" id="GO:0005737">
    <property type="term" value="C:cytoplasm"/>
    <property type="evidence" value="ECO:0007669"/>
    <property type="project" value="TreeGrafter"/>
</dbReference>
<dbReference type="GO" id="GO:0005834">
    <property type="term" value="C:heterotrimeric G-protein complex"/>
    <property type="evidence" value="ECO:0007669"/>
    <property type="project" value="TreeGrafter"/>
</dbReference>
<dbReference type="GO" id="GO:0046872">
    <property type="term" value="F:metal ion binding"/>
    <property type="evidence" value="ECO:0007669"/>
    <property type="project" value="UniProtKB-KW"/>
</dbReference>
<feature type="region of interest" description="Disordered" evidence="8">
    <location>
        <begin position="420"/>
        <end position="441"/>
    </location>
</feature>
<dbReference type="GO" id="GO:0031683">
    <property type="term" value="F:G-protein beta/gamma-subunit complex binding"/>
    <property type="evidence" value="ECO:0007669"/>
    <property type="project" value="InterPro"/>
</dbReference>
<dbReference type="Gene3D" id="3.40.50.300">
    <property type="entry name" value="P-loop containing nucleotide triphosphate hydrolases"/>
    <property type="match status" value="2"/>
</dbReference>
<dbReference type="OrthoDB" id="5817230at2759"/>
<feature type="binding site" evidence="7">
    <location>
        <position position="511"/>
    </location>
    <ligand>
        <name>Mg(2+)</name>
        <dbReference type="ChEBI" id="CHEBI:18420"/>
    </ligand>
</feature>
<dbReference type="PANTHER" id="PTHR10218:SF360">
    <property type="entry name" value="GUANINE NUCLEOTIDE-BINDING PROTEIN SUBUNIT ALPHA HOMOLOG"/>
    <property type="match status" value="1"/>
</dbReference>
<dbReference type="Pfam" id="PF00503">
    <property type="entry name" value="G-alpha"/>
    <property type="match status" value="1"/>
</dbReference>
<gene>
    <name evidence="9" type="ORF">FA14DRAFT_37378</name>
</gene>
<dbReference type="STRING" id="1280837.A0A316VDC0"/>
<keyword evidence="7" id="KW-0460">Magnesium</keyword>
<dbReference type="InterPro" id="IPR011025">
    <property type="entry name" value="GproteinA_insert"/>
</dbReference>
<evidence type="ECO:0000256" key="7">
    <source>
        <dbReference type="PIRSR" id="PIRSR601019-2"/>
    </source>
</evidence>
<proteinExistence type="inferred from homology"/>
<dbReference type="Proteomes" id="UP000245771">
    <property type="component" value="Unassembled WGS sequence"/>
</dbReference>
<feature type="region of interest" description="Disordered" evidence="8">
    <location>
        <begin position="144"/>
        <end position="178"/>
    </location>
</feature>
<dbReference type="SUPFAM" id="SSF47895">
    <property type="entry name" value="Transducin (alpha subunit), insertion domain"/>
    <property type="match status" value="1"/>
</dbReference>
<evidence type="ECO:0000256" key="1">
    <source>
        <dbReference type="ARBA" id="ARBA00005804"/>
    </source>
</evidence>
<accession>A0A316VDC0</accession>
<dbReference type="PROSITE" id="PS51882">
    <property type="entry name" value="G_ALPHA"/>
    <property type="match status" value="1"/>
</dbReference>
<feature type="region of interest" description="Disordered" evidence="8">
    <location>
        <begin position="276"/>
        <end position="313"/>
    </location>
</feature>
<dbReference type="CDD" id="cd00066">
    <property type="entry name" value="G-alpha"/>
    <property type="match status" value="1"/>
</dbReference>
<keyword evidence="3 6" id="KW-0547">Nucleotide-binding</keyword>
<sequence length="690" mass="78972">MSCRMEILPLQPQHMSNSRQRTNYKRQSLLNIHQSIHTTIGYSVANSTSTTLNHHSTSFESPVFGLPQSKPLPPSPQEQLQLQQHSRSFSISRLPPTPIKERFSFLEFQKKMLSNAVQNRKVRNLSSAFGSNGVTGRVKSLTLKSGRRSKDNLRGTGNDEDPLSIALRPPNNETEEEKQERIQAEVAAKKRSDDIDKTIREEASRAKDDRTAEKTILLLGQAEAGKTTIMKQMRMMYAPERQERLRNAWTDVIYLNIVLAVKRLVEVQTMQNGKSAIRRMDSTQSISSPVLSSLSPSRATSPTHQTFEEAKKSHSQNSKMLLLKLRFAPLLSMEAELRGKLGTLDETVIQQRRPQQEVRRSSSFSHESLTLSSKLSPLVLKANWQDKMLTDYYQDETEQHTLTESTARKSLSSRFARKAAGRSLSNASTDTTYHSGGLQDETTQPMRKKMYCLLDATKKDIIDLWRKFCKGDLVKDFSNDSTAYFLSNIERFASPDFKPTDDDILRARVRTLGVFEERFYVNRHMSYRIVDVGGSRSQRNVWAQFFYNATAIIFLAPISAFDEMLSEDVETNKVVDSLEIWKQIVSSPLLLKVSLILFLNKMDILELKLLKGIRVRDHFKRYKGPNEFEDVWRYFRSLFLLVARDQEGKAPTRSLYVHRTTATSTTEIRSILTSCQDIILRQHLRDSALT</sequence>
<keyword evidence="4 6" id="KW-0342">GTP-binding</keyword>
<evidence type="ECO:0000313" key="9">
    <source>
        <dbReference type="EMBL" id="PWN35088.1"/>
    </source>
</evidence>
<dbReference type="FunFam" id="3.40.50.300:FF:000692">
    <property type="entry name" value="Guanine nucleotide-binding protein subunit alpha"/>
    <property type="match status" value="1"/>
</dbReference>
<feature type="binding site" evidence="6">
    <location>
        <begin position="505"/>
        <end position="511"/>
    </location>
    <ligand>
        <name>GTP</name>
        <dbReference type="ChEBI" id="CHEBI:37565"/>
    </ligand>
</feature>
<dbReference type="SUPFAM" id="SSF52540">
    <property type="entry name" value="P-loop containing nucleoside triphosphate hydrolases"/>
    <property type="match status" value="1"/>
</dbReference>
<evidence type="ECO:0000256" key="2">
    <source>
        <dbReference type="ARBA" id="ARBA00022723"/>
    </source>
</evidence>
<feature type="compositionally biased region" description="Low complexity" evidence="8">
    <location>
        <begin position="282"/>
        <end position="297"/>
    </location>
</feature>
<keyword evidence="2 7" id="KW-0479">Metal-binding</keyword>
<dbReference type="EMBL" id="KZ819603">
    <property type="protein sequence ID" value="PWN35088.1"/>
    <property type="molecule type" value="Genomic_DNA"/>
</dbReference>
<dbReference type="SMART" id="SM00275">
    <property type="entry name" value="G_alpha"/>
    <property type="match status" value="1"/>
</dbReference>
<evidence type="ECO:0000313" key="10">
    <source>
        <dbReference type="Proteomes" id="UP000245771"/>
    </source>
</evidence>
<evidence type="ECO:0000256" key="3">
    <source>
        <dbReference type="ARBA" id="ARBA00022741"/>
    </source>
</evidence>
<dbReference type="GO" id="GO:0003924">
    <property type="term" value="F:GTPase activity"/>
    <property type="evidence" value="ECO:0007669"/>
    <property type="project" value="InterPro"/>
</dbReference>
<dbReference type="InParanoid" id="A0A316VDC0"/>
<dbReference type="GO" id="GO:0007188">
    <property type="term" value="P:adenylate cyclase-modulating G protein-coupled receptor signaling pathway"/>
    <property type="evidence" value="ECO:0007669"/>
    <property type="project" value="TreeGrafter"/>
</dbReference>
<dbReference type="InterPro" id="IPR001019">
    <property type="entry name" value="Gprotein_alpha_su"/>
</dbReference>
<dbReference type="GeneID" id="37024036"/>
<feature type="compositionally biased region" description="Polar residues" evidence="8">
    <location>
        <begin position="423"/>
        <end position="441"/>
    </location>
</feature>
<dbReference type="Gene3D" id="1.10.400.10">
    <property type="entry name" value="GI Alpha 1, domain 2-like"/>
    <property type="match status" value="1"/>
</dbReference>
<evidence type="ECO:0000256" key="4">
    <source>
        <dbReference type="ARBA" id="ARBA00023134"/>
    </source>
</evidence>
<dbReference type="AlphaFoldDB" id="A0A316VDC0"/>